<dbReference type="EMBL" id="GEDC01024789">
    <property type="protein sequence ID" value="JAS12509.1"/>
    <property type="molecule type" value="Transcribed_RNA"/>
</dbReference>
<accession>A0A1B6CGI8</accession>
<protein>
    <submittedName>
        <fullName evidence="1">Uncharacterized protein</fullName>
    </submittedName>
</protein>
<name>A0A1B6CGI8_9HEMI</name>
<evidence type="ECO:0000313" key="1">
    <source>
        <dbReference type="EMBL" id="JAS12509.1"/>
    </source>
</evidence>
<dbReference type="AlphaFoldDB" id="A0A1B6CGI8"/>
<organism evidence="1">
    <name type="scientific">Clastoptera arizonana</name>
    <name type="common">Arizona spittle bug</name>
    <dbReference type="NCBI Taxonomy" id="38151"/>
    <lineage>
        <taxon>Eukaryota</taxon>
        <taxon>Metazoa</taxon>
        <taxon>Ecdysozoa</taxon>
        <taxon>Arthropoda</taxon>
        <taxon>Hexapoda</taxon>
        <taxon>Insecta</taxon>
        <taxon>Pterygota</taxon>
        <taxon>Neoptera</taxon>
        <taxon>Paraneoptera</taxon>
        <taxon>Hemiptera</taxon>
        <taxon>Auchenorrhyncha</taxon>
        <taxon>Cercopoidea</taxon>
        <taxon>Clastopteridae</taxon>
        <taxon>Clastoptera</taxon>
    </lineage>
</organism>
<proteinExistence type="predicted"/>
<gene>
    <name evidence="1" type="ORF">g.11092</name>
</gene>
<sequence>SKKPIVLIDQIDAPIIESISYNNSGTNNTVLFLKNILHRFLNDNLYIERVYITASSVMLSDVLLSDIKDIKYFPFLHDHSLVDYHGFTESEVRKLFEIQHISDRLDDAKKWYDGYKNLKDGTKVFSIAIIHFLKSNRVKSYWVLSGSLPNLQNIFVAPEIHAEMINLVRHKTITIKKINNITIDHLICFQHFIHSPLTIQCENISDLFFQYLCDNGYLHIIKTIGDSLTLTIPNSEIAHEILHNLYTAKLKSKQFKFNLVEDWALTNALESLRVKNANVTLP</sequence>
<feature type="non-terminal residue" evidence="1">
    <location>
        <position position="1"/>
    </location>
</feature>
<dbReference type="PANTHER" id="PTHR34825">
    <property type="entry name" value="CONSERVED PROTEIN, WITH A WEAK D-GALACTARATE DEHYDRATASE/ALTRONATE HYDROLASE DOMAIN"/>
    <property type="match status" value="1"/>
</dbReference>
<dbReference type="PANTHER" id="PTHR34825:SF1">
    <property type="entry name" value="AAA-ATPASE-LIKE DOMAIN-CONTAINING PROTEIN"/>
    <property type="match status" value="1"/>
</dbReference>
<reference evidence="1" key="1">
    <citation type="submission" date="2015-12" db="EMBL/GenBank/DDBJ databases">
        <title>De novo transcriptome assembly of four potential Pierce s Disease insect vectors from Arizona vineyards.</title>
        <authorList>
            <person name="Tassone E.E."/>
        </authorList>
    </citation>
    <scope>NUCLEOTIDE SEQUENCE</scope>
</reference>